<evidence type="ECO:0000313" key="2">
    <source>
        <dbReference type="EMBL" id="TBL81740.1"/>
    </source>
</evidence>
<accession>A0A4Q9DZZ8</accession>
<comment type="caution">
    <text evidence="2">The sequence shown here is derived from an EMBL/GenBank/DDBJ whole genome shotgun (WGS) entry which is preliminary data.</text>
</comment>
<feature type="domain" description="Spore protein YkvP/CgeB glycosyl transferase-like" evidence="1">
    <location>
        <begin position="215"/>
        <end position="373"/>
    </location>
</feature>
<sequence>MARVKRKSKNKRLPRGSYQKGWNEGFAAGRPYGYHLGACESAVKSCAGAGAGAQRPVRVLFVVSGQGDPYATIERGLLEALRPLVAELLVVSPFDDVAGAAITARPDLVLVFNGLNYVSPETIQSIRNNGVRTAVWFTDDPYYADLSVNIALQYDLVFTQELSCVELYRTAGCTDVHYIPLAASPRIYRPQRVAAVSHTDVCFLGTAYRSRIGLFDQMAAYLAGKKTLIVGRWWERLGSYELLKPAIRGEAAWLSTDDTVSCYNGAHIVINHHRTFDDDEVNANTRRVPAFSPNPRTFEIAACGTLQMVDAREDIARFYTPGQEIVTYSSVEDLTGKLEYYLSHPIERNRIALGGLVRTLKEHTYPVRLQTLLKAAFGG</sequence>
<evidence type="ECO:0000259" key="1">
    <source>
        <dbReference type="Pfam" id="PF13524"/>
    </source>
</evidence>
<evidence type="ECO:0000313" key="3">
    <source>
        <dbReference type="Proteomes" id="UP000293142"/>
    </source>
</evidence>
<dbReference type="InterPro" id="IPR055259">
    <property type="entry name" value="YkvP/CgeB_Glyco_trans-like"/>
</dbReference>
<dbReference type="OrthoDB" id="110463at2"/>
<protein>
    <submittedName>
        <fullName evidence="2">Spore maturation protein cgeB</fullName>
    </submittedName>
</protein>
<reference evidence="2 3" key="1">
    <citation type="submission" date="2019-02" db="EMBL/GenBank/DDBJ databases">
        <title>Paenibacillus sp. nov., isolated from surface-sterilized tissue of Thalictrum simplex L.</title>
        <authorList>
            <person name="Tuo L."/>
        </authorList>
    </citation>
    <scope>NUCLEOTIDE SEQUENCE [LARGE SCALE GENOMIC DNA]</scope>
    <source>
        <strain evidence="2 3">N2SHLJ1</strain>
    </source>
</reference>
<dbReference type="AlphaFoldDB" id="A0A4Q9DZZ8"/>
<keyword evidence="3" id="KW-1185">Reference proteome</keyword>
<gene>
    <name evidence="2" type="ORF">EYB31_01730</name>
</gene>
<dbReference type="Proteomes" id="UP000293142">
    <property type="component" value="Unassembled WGS sequence"/>
</dbReference>
<organism evidence="2 3">
    <name type="scientific">Paenibacillus thalictri</name>
    <dbReference type="NCBI Taxonomy" id="2527873"/>
    <lineage>
        <taxon>Bacteria</taxon>
        <taxon>Bacillati</taxon>
        <taxon>Bacillota</taxon>
        <taxon>Bacilli</taxon>
        <taxon>Bacillales</taxon>
        <taxon>Paenibacillaceae</taxon>
        <taxon>Paenibacillus</taxon>
    </lineage>
</organism>
<proteinExistence type="predicted"/>
<dbReference type="RefSeq" id="WP_131011526.1">
    <property type="nucleotide sequence ID" value="NZ_SIRE01000002.1"/>
</dbReference>
<dbReference type="EMBL" id="SIRE01000002">
    <property type="protein sequence ID" value="TBL81740.1"/>
    <property type="molecule type" value="Genomic_DNA"/>
</dbReference>
<dbReference type="Pfam" id="PF13524">
    <property type="entry name" value="Glyco_trans_1_2"/>
    <property type="match status" value="1"/>
</dbReference>
<name>A0A4Q9DZZ8_9BACL</name>